<keyword evidence="4" id="KW-0238">DNA-binding</keyword>
<dbReference type="SUPFAM" id="SSF46785">
    <property type="entry name" value="Winged helix' DNA-binding domain"/>
    <property type="match status" value="1"/>
</dbReference>
<dbReference type="GO" id="GO:0000976">
    <property type="term" value="F:transcription cis-regulatory region binding"/>
    <property type="evidence" value="ECO:0007669"/>
    <property type="project" value="TreeGrafter"/>
</dbReference>
<dbReference type="OrthoDB" id="9803735at2"/>
<organism evidence="7 8">
    <name type="scientific">Bacillus gaemokensis</name>
    <dbReference type="NCBI Taxonomy" id="574375"/>
    <lineage>
        <taxon>Bacteria</taxon>
        <taxon>Bacillati</taxon>
        <taxon>Bacillota</taxon>
        <taxon>Bacilli</taxon>
        <taxon>Bacillales</taxon>
        <taxon>Bacillaceae</taxon>
        <taxon>Bacillus</taxon>
        <taxon>Bacillus cereus group</taxon>
    </lineage>
</organism>
<dbReference type="Proteomes" id="UP000027778">
    <property type="component" value="Unassembled WGS sequence"/>
</dbReference>
<comment type="similarity">
    <text evidence="1">Belongs to the LysR transcriptional regulatory family.</text>
</comment>
<gene>
    <name evidence="7" type="ORF">BAGA_08335</name>
</gene>
<dbReference type="PANTHER" id="PTHR30126">
    <property type="entry name" value="HTH-TYPE TRANSCRIPTIONAL REGULATOR"/>
    <property type="match status" value="1"/>
</dbReference>
<dbReference type="STRING" id="574375.AZF08_15385"/>
<dbReference type="AlphaFoldDB" id="A0A073KAN1"/>
<evidence type="ECO:0000256" key="1">
    <source>
        <dbReference type="ARBA" id="ARBA00009437"/>
    </source>
</evidence>
<dbReference type="Pfam" id="PF03466">
    <property type="entry name" value="LysR_substrate"/>
    <property type="match status" value="1"/>
</dbReference>
<dbReference type="Gene3D" id="3.40.190.290">
    <property type="match status" value="1"/>
</dbReference>
<evidence type="ECO:0000256" key="5">
    <source>
        <dbReference type="ARBA" id="ARBA00023163"/>
    </source>
</evidence>
<name>A0A073KAN1_9BACI</name>
<dbReference type="eggNOG" id="COG0583">
    <property type="taxonomic scope" value="Bacteria"/>
</dbReference>
<evidence type="ECO:0000256" key="3">
    <source>
        <dbReference type="ARBA" id="ARBA00023015"/>
    </source>
</evidence>
<evidence type="ECO:0000256" key="2">
    <source>
        <dbReference type="ARBA" id="ARBA00018718"/>
    </source>
</evidence>
<dbReference type="CDD" id="cd05466">
    <property type="entry name" value="PBP2_LTTR_substrate"/>
    <property type="match status" value="1"/>
</dbReference>
<dbReference type="GO" id="GO:0003700">
    <property type="term" value="F:DNA-binding transcription factor activity"/>
    <property type="evidence" value="ECO:0007669"/>
    <property type="project" value="InterPro"/>
</dbReference>
<keyword evidence="5" id="KW-0804">Transcription</keyword>
<reference evidence="7 8" key="1">
    <citation type="submission" date="2014-06" db="EMBL/GenBank/DDBJ databases">
        <title>Draft genome sequence of Bacillus gaemokensis JCM 15801 (MCCC 1A00707).</title>
        <authorList>
            <person name="Lai Q."/>
            <person name="Liu Y."/>
            <person name="Shao Z."/>
        </authorList>
    </citation>
    <scope>NUCLEOTIDE SEQUENCE [LARGE SCALE GENOMIC DNA]</scope>
    <source>
        <strain evidence="7 8">JCM 15801</strain>
    </source>
</reference>
<evidence type="ECO:0000256" key="4">
    <source>
        <dbReference type="ARBA" id="ARBA00023125"/>
    </source>
</evidence>
<dbReference type="InterPro" id="IPR000847">
    <property type="entry name" value="LysR_HTH_N"/>
</dbReference>
<dbReference type="PROSITE" id="PS50931">
    <property type="entry name" value="HTH_LYSR"/>
    <property type="match status" value="1"/>
</dbReference>
<keyword evidence="8" id="KW-1185">Reference proteome</keyword>
<keyword evidence="3" id="KW-0805">Transcription regulation</keyword>
<accession>A0A073KAN1</accession>
<dbReference type="PRINTS" id="PR00039">
    <property type="entry name" value="HTHLYSR"/>
</dbReference>
<feature type="domain" description="HTH lysR-type" evidence="6">
    <location>
        <begin position="1"/>
        <end position="58"/>
    </location>
</feature>
<proteinExistence type="inferred from homology"/>
<dbReference type="SUPFAM" id="SSF53850">
    <property type="entry name" value="Periplasmic binding protein-like II"/>
    <property type="match status" value="1"/>
</dbReference>
<dbReference type="InterPro" id="IPR005119">
    <property type="entry name" value="LysR_subst-bd"/>
</dbReference>
<comment type="caution">
    <text evidence="7">The sequence shown here is derived from an EMBL/GenBank/DDBJ whole genome shotgun (WGS) entry which is preliminary data.</text>
</comment>
<dbReference type="Pfam" id="PF00126">
    <property type="entry name" value="HTH_1"/>
    <property type="match status" value="1"/>
</dbReference>
<dbReference type="EMBL" id="JOTM01000015">
    <property type="protein sequence ID" value="KEK23492.1"/>
    <property type="molecule type" value="Genomic_DNA"/>
</dbReference>
<dbReference type="InterPro" id="IPR036390">
    <property type="entry name" value="WH_DNA-bd_sf"/>
</dbReference>
<evidence type="ECO:0000313" key="8">
    <source>
        <dbReference type="Proteomes" id="UP000027778"/>
    </source>
</evidence>
<dbReference type="PANTHER" id="PTHR30126:SF100">
    <property type="entry name" value="LYSR-FAMILY TRANSCRIPTIONAL REGULATOR"/>
    <property type="match status" value="1"/>
</dbReference>
<dbReference type="Gene3D" id="1.10.10.10">
    <property type="entry name" value="Winged helix-like DNA-binding domain superfamily/Winged helix DNA-binding domain"/>
    <property type="match status" value="1"/>
</dbReference>
<dbReference type="InterPro" id="IPR036388">
    <property type="entry name" value="WH-like_DNA-bd_sf"/>
</dbReference>
<protein>
    <recommendedName>
        <fullName evidence="2">HTH-type transcriptional regulator CzcR</fullName>
    </recommendedName>
</protein>
<dbReference type="RefSeq" id="WP_033675485.1">
    <property type="nucleotide sequence ID" value="NZ_JOTM01000015.1"/>
</dbReference>
<evidence type="ECO:0000259" key="6">
    <source>
        <dbReference type="PROSITE" id="PS50931"/>
    </source>
</evidence>
<sequence>MEMRHVKTFCAVIKYGGFSKAAHALDYAQSTVTTHIKALENDLHTPLFDRLGKKVLLTKAGHHFHPYALELLAIYEKAQEIPQDSNHPKGTLTITANESLAVYRLPHVLQTYKQRNPKVNIILETATNEQALKKLRDAETDIAFLIEESMEYDEFSTTILVNETFGWILPTNLASRENPLDLLRDYQFIYTEKSCGYRAMVDHYLHINGKLPERTFESSSVEVIKQSVMCGLGIAILPYIVVKENCNKKQLAFKPIEVPLPIKSHAIHHKSRWISPVLQSFLTILGELETEPN</sequence>
<dbReference type="FunFam" id="1.10.10.10:FF:000001">
    <property type="entry name" value="LysR family transcriptional regulator"/>
    <property type="match status" value="1"/>
</dbReference>
<evidence type="ECO:0000313" key="7">
    <source>
        <dbReference type="EMBL" id="KEK23492.1"/>
    </source>
</evidence>